<dbReference type="InterPro" id="IPR033413">
    <property type="entry name" value="DUF5117"/>
</dbReference>
<evidence type="ECO:0000256" key="1">
    <source>
        <dbReference type="SAM" id="SignalP"/>
    </source>
</evidence>
<dbReference type="InterPro" id="IPR032534">
    <property type="entry name" value="EcxA_zinc-bd"/>
</dbReference>
<dbReference type="InterPro" id="IPR024079">
    <property type="entry name" value="MetalloPept_cat_dom_sf"/>
</dbReference>
<evidence type="ECO:0000259" key="2">
    <source>
        <dbReference type="Pfam" id="PF16313"/>
    </source>
</evidence>
<dbReference type="InterPro" id="IPR033428">
    <property type="entry name" value="DUF5118"/>
</dbReference>
<evidence type="ECO:0008006" key="7">
    <source>
        <dbReference type="Google" id="ProtNLM"/>
    </source>
</evidence>
<evidence type="ECO:0000313" key="6">
    <source>
        <dbReference type="Proteomes" id="UP000003089"/>
    </source>
</evidence>
<comment type="caution">
    <text evidence="5">The sequence shown here is derived from an EMBL/GenBank/DDBJ whole genome shotgun (WGS) entry which is preliminary data.</text>
</comment>
<name>I8XLS8_9BACE</name>
<dbReference type="CDD" id="cd04276">
    <property type="entry name" value="ZnMc_MMP_like_2"/>
    <property type="match status" value="1"/>
</dbReference>
<dbReference type="HOGENOM" id="CLU_008630_1_0_10"/>
<dbReference type="eggNOG" id="COG5549">
    <property type="taxonomic scope" value="Bacteria"/>
</dbReference>
<feature type="domain" description="DUF5118" evidence="4">
    <location>
        <begin position="48"/>
        <end position="95"/>
    </location>
</feature>
<feature type="chain" id="PRO_5003716607" description="DUF5117 domain-containing protein" evidence="1">
    <location>
        <begin position="24"/>
        <end position="859"/>
    </location>
</feature>
<gene>
    <name evidence="5" type="ORF">HMPREF1068_01377</name>
</gene>
<reference evidence="5 6" key="1">
    <citation type="submission" date="2012-02" db="EMBL/GenBank/DDBJ databases">
        <title>The Genome Sequence of Bacteroides nordii CL02T12C05.</title>
        <authorList>
            <consortium name="The Broad Institute Genome Sequencing Platform"/>
            <person name="Earl A."/>
            <person name="Ward D."/>
            <person name="Feldgarden M."/>
            <person name="Gevers D."/>
            <person name="Zitomersky N.L."/>
            <person name="Coyne M.J."/>
            <person name="Comstock L.E."/>
            <person name="Young S.K."/>
            <person name="Zeng Q."/>
            <person name="Gargeya S."/>
            <person name="Fitzgerald M."/>
            <person name="Haas B."/>
            <person name="Abouelleil A."/>
            <person name="Alvarado L."/>
            <person name="Arachchi H.M."/>
            <person name="Berlin A."/>
            <person name="Chapman S.B."/>
            <person name="Gearin G."/>
            <person name="Goldberg J."/>
            <person name="Griggs A."/>
            <person name="Gujja S."/>
            <person name="Hansen M."/>
            <person name="Heiman D."/>
            <person name="Howarth C."/>
            <person name="Larimer J."/>
            <person name="Lui A."/>
            <person name="MacDonald P.J.P."/>
            <person name="McCowen C."/>
            <person name="Montmayeur A."/>
            <person name="Murphy C."/>
            <person name="Neiman D."/>
            <person name="Pearson M."/>
            <person name="Priest M."/>
            <person name="Roberts A."/>
            <person name="Saif S."/>
            <person name="Shea T."/>
            <person name="Sisk P."/>
            <person name="Stolte C."/>
            <person name="Sykes S."/>
            <person name="Wortman J."/>
            <person name="Nusbaum C."/>
            <person name="Birren B."/>
        </authorList>
    </citation>
    <scope>NUCLEOTIDE SEQUENCE [LARGE SCALE GENOMIC DNA]</scope>
    <source>
        <strain evidence="5 6">CL02T12C05</strain>
    </source>
</reference>
<evidence type="ECO:0000259" key="3">
    <source>
        <dbReference type="Pfam" id="PF17148"/>
    </source>
</evidence>
<dbReference type="GO" id="GO:0008237">
    <property type="term" value="F:metallopeptidase activity"/>
    <property type="evidence" value="ECO:0007669"/>
    <property type="project" value="InterPro"/>
</dbReference>
<dbReference type="STRING" id="997884.HMPREF1068_01377"/>
<evidence type="ECO:0000259" key="4">
    <source>
        <dbReference type="Pfam" id="PF17162"/>
    </source>
</evidence>
<dbReference type="PATRIC" id="fig|997884.3.peg.1401"/>
<dbReference type="PANTHER" id="PTHR38478">
    <property type="entry name" value="PEPTIDASE M1A AND M12B"/>
    <property type="match status" value="1"/>
</dbReference>
<feature type="signal peptide" evidence="1">
    <location>
        <begin position="1"/>
        <end position="23"/>
    </location>
</feature>
<keyword evidence="1" id="KW-0732">Signal</keyword>
<organism evidence="5 6">
    <name type="scientific">Bacteroides nordii CL02T12C05</name>
    <dbReference type="NCBI Taxonomy" id="997884"/>
    <lineage>
        <taxon>Bacteria</taxon>
        <taxon>Pseudomonadati</taxon>
        <taxon>Bacteroidota</taxon>
        <taxon>Bacteroidia</taxon>
        <taxon>Bacteroidales</taxon>
        <taxon>Bacteroidaceae</taxon>
        <taxon>Bacteroides</taxon>
    </lineage>
</organism>
<sequence length="859" mass="97107">MCCMKKIIGLLVLLLFVSGVSNATVAKKNKKKVINPIELKKDSVNADYKKVTKDAVSKKGLFTTFLSKKENNLYFEIPDSAFSHTYLLANRIAETSNTQDYVAGQMATTPLMIRFSKDDQKVYMHLVQSSNIVDRNDPILPAFDKNFADPVLKGFKIVARNMDNVVIDVTSFFGGNEKCISPIKQESPLAKLFGGGNSLKGTFASDASNILSVKTFPNNIEIKSLLSFTTTPLNQPYSVTVHRSLFVLPDTLMPMRLQDNRVGYFSSDKSLYTSSKDKIVPQTFIHRWRLEPQKEDLEKYFKGELVEPMKPIVFYVDTAFPEKWRTVVKQGIEDWNMAFQTAGFKNVVKALDYPSNDPNFDPDDMRYSCVKYAATSIANAMGPSYIDPRTGEILTADVIWYHNVISLLHNWRFVQTAAVDSRVRKAVFDDEVMQEAIRYAAAHEIGHTLGLMHNMGASYSFPVDSLRSPEFTQRYGTTPSIMDYARNNYIAQPGDLEKGVKLTPPILGVYDIHAINWGYRLIQGADTPEKEKKTLDAWIEEKKADPMYEFGAQQVFGVVDPTDQSEDLGNDHLKAGDMAIHNLKIIMKNLETWTFDEGARYDDVENMYIEVVRQYTRHLRHVMPYIGGIRFQEVRQGEDASAKNYIDKAMQKKAMLWLLNQARTYNDWLTPKELIVKLDVNMNVNDKLQSSVVGALLNSAALYRINEGGQMNPKINYTLNAYLDDAFSEMFKPTYQGVKLSQADMNIQSAAVALMINYTGLGKAAEKKASTALADYEEVLRQTCEPALPCSHIHGHESSFTRINFGLPTLSKEQLAAVMTGRLNKIAQLYKSRRAASTGDTRDFYDYQLLLIERTLKNN</sequence>
<feature type="domain" description="DUF5117" evidence="3">
    <location>
        <begin position="104"/>
        <end position="293"/>
    </location>
</feature>
<dbReference type="SUPFAM" id="SSF55486">
    <property type="entry name" value="Metalloproteases ('zincins'), catalytic domain"/>
    <property type="match status" value="1"/>
</dbReference>
<dbReference type="Proteomes" id="UP000003089">
    <property type="component" value="Unassembled WGS sequence"/>
</dbReference>
<accession>I8XLS8</accession>
<evidence type="ECO:0000313" key="5">
    <source>
        <dbReference type="EMBL" id="EIY51830.1"/>
    </source>
</evidence>
<dbReference type="PANTHER" id="PTHR38478:SF1">
    <property type="entry name" value="ZINC DEPENDENT METALLOPROTEASE DOMAIN LIPOPROTEIN"/>
    <property type="match status" value="1"/>
</dbReference>
<dbReference type="InterPro" id="IPR034032">
    <property type="entry name" value="Zn_MMP-like_bac"/>
</dbReference>
<dbReference type="Gene3D" id="3.40.390.10">
    <property type="entry name" value="Collagenase (Catalytic Domain)"/>
    <property type="match status" value="1"/>
</dbReference>
<dbReference type="Pfam" id="PF17162">
    <property type="entry name" value="DUF5118"/>
    <property type="match status" value="1"/>
</dbReference>
<dbReference type="Pfam" id="PF16313">
    <property type="entry name" value="DUF4953"/>
    <property type="match status" value="1"/>
</dbReference>
<proteinExistence type="predicted"/>
<feature type="domain" description="EcxA zinc-binding" evidence="2">
    <location>
        <begin position="426"/>
        <end position="735"/>
    </location>
</feature>
<dbReference type="EMBL" id="AGXS01000015">
    <property type="protein sequence ID" value="EIY51830.1"/>
    <property type="molecule type" value="Genomic_DNA"/>
</dbReference>
<dbReference type="AlphaFoldDB" id="I8XLS8"/>
<protein>
    <recommendedName>
        <fullName evidence="7">DUF5117 domain-containing protein</fullName>
    </recommendedName>
</protein>
<keyword evidence="6" id="KW-1185">Reference proteome</keyword>
<dbReference type="Pfam" id="PF17148">
    <property type="entry name" value="DUF5117"/>
    <property type="match status" value="1"/>
</dbReference>